<evidence type="ECO:0000313" key="1">
    <source>
        <dbReference type="EMBL" id="PMP32988.1"/>
    </source>
</evidence>
<dbReference type="AlphaFoldDB" id="A0A7Z1MMM4"/>
<proteinExistence type="predicted"/>
<dbReference type="InterPro" id="IPR010869">
    <property type="entry name" value="DUF1501"/>
</dbReference>
<dbReference type="RefSeq" id="WP_102387553.1">
    <property type="nucleotide sequence ID" value="NZ_CP170590.1"/>
</dbReference>
<reference evidence="1" key="1">
    <citation type="submission" date="2016-07" db="EMBL/GenBank/DDBJ databases">
        <authorList>
            <person name="Kauffman K."/>
            <person name="Arevalo P."/>
            <person name="Polz M.F."/>
        </authorList>
    </citation>
    <scope>NUCLEOTIDE SEQUENCE</scope>
    <source>
        <strain evidence="1">10N.222.46.E12</strain>
    </source>
</reference>
<name>A0A7Z1MMM4_9VIBR</name>
<reference evidence="1" key="2">
    <citation type="journal article" date="2018" name="Nature">
        <title>A major lineage of non-tailed dsDNA viruses as unrecognized killers of marine bacteria.</title>
        <authorList>
            <person name="Kauffman K.M."/>
            <person name="Hussain F.A."/>
            <person name="Yang J."/>
            <person name="Arevalo P."/>
            <person name="Brown J.M."/>
            <person name="Chang W.K."/>
            <person name="VanInsberghe D."/>
            <person name="Elsherbini J."/>
            <person name="Sharma R.S."/>
            <person name="Cutler M.B."/>
            <person name="Kelly L."/>
            <person name="Polz M.F."/>
        </authorList>
    </citation>
    <scope>NUCLEOTIDE SEQUENCE</scope>
    <source>
        <strain evidence="1">10N.222.46.E12</strain>
    </source>
</reference>
<accession>A0A7Z1MMM4</accession>
<dbReference type="Gene3D" id="3.40.720.10">
    <property type="entry name" value="Alkaline Phosphatase, subunit A"/>
    <property type="match status" value="1"/>
</dbReference>
<organism evidence="1">
    <name type="scientific">Vibrio cyclitrophicus</name>
    <dbReference type="NCBI Taxonomy" id="47951"/>
    <lineage>
        <taxon>Bacteria</taxon>
        <taxon>Pseudomonadati</taxon>
        <taxon>Pseudomonadota</taxon>
        <taxon>Gammaproteobacteria</taxon>
        <taxon>Vibrionales</taxon>
        <taxon>Vibrionaceae</taxon>
        <taxon>Vibrio</taxon>
    </lineage>
</organism>
<dbReference type="PANTHER" id="PTHR43737">
    <property type="entry name" value="BLL7424 PROTEIN"/>
    <property type="match status" value="1"/>
</dbReference>
<sequence>MTNYKALVCINFGGGNDGVNTVVPFDGDEVYKSYFDIRPHIALTESELSDAGIVDKAGTPLALNGFLSRCAEIMKEGKGTAICNIGPLVEPTNRGNYGSVTRPTGLFNHSAQTASWQSSISESGNPVLGWGALIMRSLLNEGVERSEIYSESQQKLGFAGDFRTVNLDGTGIPAAGGGLEAFNWNRGNVRESFDKIRESSEHYTDSMSLQYVHDLDEATTTDEVVQEAVRNTALDSRIDRSSRLGRAFSNVKRVIDSHDKYDAKRQMFIINFGGFDNHQNLKAAHQKRFEELDPALSDFLRALESDGLLDQVTTFTTSEFGRRVRGNGNNGSDHGWGSHQMVFGGSVVSGEAVGTMPKYDLEADNMISGQDRLIPEIAHEQYAATLAKWMGVSDSDIKELFPQCSEHFEADLGFLR</sequence>
<evidence type="ECO:0008006" key="2">
    <source>
        <dbReference type="Google" id="ProtNLM"/>
    </source>
</evidence>
<dbReference type="PANTHER" id="PTHR43737:SF1">
    <property type="entry name" value="DUF1501 DOMAIN-CONTAINING PROTEIN"/>
    <property type="match status" value="1"/>
</dbReference>
<comment type="caution">
    <text evidence="1">The sequence shown here is derived from an EMBL/GenBank/DDBJ whole genome shotgun (WGS) entry which is preliminary data.</text>
</comment>
<dbReference type="Pfam" id="PF07394">
    <property type="entry name" value="DUF1501"/>
    <property type="match status" value="1"/>
</dbReference>
<dbReference type="EMBL" id="MDBS01000003">
    <property type="protein sequence ID" value="PMP32988.1"/>
    <property type="molecule type" value="Genomic_DNA"/>
</dbReference>
<dbReference type="InterPro" id="IPR017850">
    <property type="entry name" value="Alkaline_phosphatase_core_sf"/>
</dbReference>
<protein>
    <recommendedName>
        <fullName evidence="2">DUF1501 domain-containing protein</fullName>
    </recommendedName>
</protein>
<gene>
    <name evidence="1" type="ORF">BCS90_09645</name>
</gene>